<dbReference type="InterPro" id="IPR043519">
    <property type="entry name" value="NT_sf"/>
</dbReference>
<dbReference type="Proteomes" id="UP001211006">
    <property type="component" value="Unassembled WGS sequence"/>
</dbReference>
<dbReference type="AlphaFoldDB" id="A0A174MM19"/>
<evidence type="ECO:0000313" key="5">
    <source>
        <dbReference type="Proteomes" id="UP000095746"/>
    </source>
</evidence>
<dbReference type="GO" id="GO:0016740">
    <property type="term" value="F:transferase activity"/>
    <property type="evidence" value="ECO:0007669"/>
    <property type="project" value="UniProtKB-KW"/>
</dbReference>
<dbReference type="RefSeq" id="WP_021630739.1">
    <property type="nucleotide sequence ID" value="NZ_BAABZG010000001.1"/>
</dbReference>
<name>A0A174MM19_FLAPL</name>
<protein>
    <submittedName>
        <fullName evidence="2 3">Nucleotidyltransferase domain</fullName>
    </submittedName>
</protein>
<dbReference type="Pfam" id="PF18765">
    <property type="entry name" value="Polbeta"/>
    <property type="match status" value="1"/>
</dbReference>
<gene>
    <name evidence="2" type="ORF">ERS852411_03043</name>
    <name evidence="3" type="ORF">PND83_21410</name>
    <name evidence="4" type="ORF">PNE06_21130</name>
</gene>
<dbReference type="SUPFAM" id="SSF81301">
    <property type="entry name" value="Nucleotidyltransferase"/>
    <property type="match status" value="1"/>
</dbReference>
<organism evidence="2 5">
    <name type="scientific">Flavonifractor plautii</name>
    <name type="common">Fusobacterium plautii</name>
    <dbReference type="NCBI Taxonomy" id="292800"/>
    <lineage>
        <taxon>Bacteria</taxon>
        <taxon>Bacillati</taxon>
        <taxon>Bacillota</taxon>
        <taxon>Clostridia</taxon>
        <taxon>Eubacteriales</taxon>
        <taxon>Oscillospiraceae</taxon>
        <taxon>Flavonifractor</taxon>
    </lineage>
</organism>
<reference evidence="3" key="2">
    <citation type="submission" date="2023-01" db="EMBL/GenBank/DDBJ databases">
        <title>Human gut microbiome strain richness.</title>
        <authorList>
            <person name="Chen-Liaw A."/>
        </authorList>
    </citation>
    <scope>NUCLEOTIDE SEQUENCE</scope>
    <source>
        <strain evidence="4">1001287st1_F4_1001285I_161205</strain>
        <strain evidence="3">2225st1_A6_2225SCRN_200828</strain>
    </source>
</reference>
<dbReference type="EMBL" id="JAQLWO010000037">
    <property type="protein sequence ID" value="MDB7908546.1"/>
    <property type="molecule type" value="Genomic_DNA"/>
</dbReference>
<reference evidence="2 5" key="1">
    <citation type="submission" date="2015-09" db="EMBL/GenBank/DDBJ databases">
        <authorList>
            <consortium name="Pathogen Informatics"/>
        </authorList>
    </citation>
    <scope>NUCLEOTIDE SEQUENCE [LARGE SCALE GENOMIC DNA]</scope>
    <source>
        <strain evidence="2 5">2789STDY5608854</strain>
    </source>
</reference>
<dbReference type="CDD" id="cd05403">
    <property type="entry name" value="NT_KNTase_like"/>
    <property type="match status" value="1"/>
</dbReference>
<dbReference type="Gene3D" id="3.30.460.10">
    <property type="entry name" value="Beta Polymerase, domain 2"/>
    <property type="match status" value="1"/>
</dbReference>
<accession>A0A174MM19</accession>
<sequence>MIWTVRDAQVALAPVFEQYGVSRAVLFGSIAQGTATQESDIDLLVDSHLRGMKFVGLMEAIRQVTERPVDVFDVTHIERGSPLDWEIHATGITIFENAI</sequence>
<evidence type="ECO:0000313" key="2">
    <source>
        <dbReference type="EMBL" id="CUP36396.1"/>
    </source>
</evidence>
<dbReference type="EMBL" id="JAQLWV010000048">
    <property type="protein sequence ID" value="MDB7935594.1"/>
    <property type="molecule type" value="Genomic_DNA"/>
</dbReference>
<keyword evidence="2" id="KW-0808">Transferase</keyword>
<evidence type="ECO:0000259" key="1">
    <source>
        <dbReference type="Pfam" id="PF18765"/>
    </source>
</evidence>
<proteinExistence type="predicted"/>
<dbReference type="EMBL" id="CYZT01000331">
    <property type="protein sequence ID" value="CUP36396.1"/>
    <property type="molecule type" value="Genomic_DNA"/>
</dbReference>
<dbReference type="InterPro" id="IPR041633">
    <property type="entry name" value="Polbeta"/>
</dbReference>
<evidence type="ECO:0000313" key="3">
    <source>
        <dbReference type="EMBL" id="MDB7908546.1"/>
    </source>
</evidence>
<dbReference type="Proteomes" id="UP001211173">
    <property type="component" value="Unassembled WGS sequence"/>
</dbReference>
<feature type="domain" description="Polymerase beta nucleotidyltransferase" evidence="1">
    <location>
        <begin position="13"/>
        <end position="97"/>
    </location>
</feature>
<dbReference type="Proteomes" id="UP000095746">
    <property type="component" value="Unassembled WGS sequence"/>
</dbReference>
<evidence type="ECO:0000313" key="4">
    <source>
        <dbReference type="EMBL" id="MDB7935594.1"/>
    </source>
</evidence>